<reference evidence="4" key="1">
    <citation type="submission" date="2016-10" db="EMBL/GenBank/DDBJ databases">
        <authorList>
            <person name="Varghese N."/>
            <person name="Submissions S."/>
        </authorList>
    </citation>
    <scope>NUCLEOTIDE SEQUENCE [LARGE SCALE GENOMIC DNA]</scope>
    <source>
        <strain evidence="4">CGMCC 1.7739</strain>
    </source>
</reference>
<dbReference type="OrthoDB" id="342499at2157"/>
<dbReference type="AlphaFoldDB" id="A0A1I2SYX3"/>
<dbReference type="InterPro" id="IPR058929">
    <property type="entry name" value="Ig_halo"/>
</dbReference>
<keyword evidence="4" id="KW-1185">Reference proteome</keyword>
<feature type="compositionally biased region" description="Basic residues" evidence="1">
    <location>
        <begin position="203"/>
        <end position="212"/>
    </location>
</feature>
<dbReference type="RefSeq" id="WP_143095499.1">
    <property type="nucleotide sequence ID" value="NZ_FOOQ01000002.1"/>
</dbReference>
<dbReference type="Pfam" id="PF25942">
    <property type="entry name" value="Ig_halo"/>
    <property type="match status" value="1"/>
</dbReference>
<feature type="region of interest" description="Disordered" evidence="1">
    <location>
        <begin position="193"/>
        <end position="212"/>
    </location>
</feature>
<proteinExistence type="predicted"/>
<evidence type="ECO:0000313" key="4">
    <source>
        <dbReference type="Proteomes" id="UP000198876"/>
    </source>
</evidence>
<dbReference type="EMBL" id="FOOQ01000002">
    <property type="protein sequence ID" value="SFG57818.1"/>
    <property type="molecule type" value="Genomic_DNA"/>
</dbReference>
<gene>
    <name evidence="3" type="ORF">SAMN04488063_2477</name>
</gene>
<protein>
    <recommendedName>
        <fullName evidence="2">Ig-like domain-containing protein</fullName>
    </recommendedName>
</protein>
<feature type="domain" description="Ig-like" evidence="2">
    <location>
        <begin position="1"/>
        <end position="76"/>
    </location>
</feature>
<accession>A0A1I2SYX3</accession>
<evidence type="ECO:0000259" key="2">
    <source>
        <dbReference type="Pfam" id="PF25942"/>
    </source>
</evidence>
<evidence type="ECO:0000256" key="1">
    <source>
        <dbReference type="SAM" id="MobiDB-lite"/>
    </source>
</evidence>
<dbReference type="Proteomes" id="UP000198876">
    <property type="component" value="Unassembled WGS sequence"/>
</dbReference>
<evidence type="ECO:0000313" key="3">
    <source>
        <dbReference type="EMBL" id="SFG57818.1"/>
    </source>
</evidence>
<sequence>MTVVVETDAGETVFAESRRLPADTGSRFPAAVRQSGRYRVVVETAEGARTAFEWDATGPVGDAAVSVTDDGVTATQLVRCAPDCDPLSRGGTARGYPRGGFDPRGRRADCEIRLRNETDETRWSYVRVGRTPRILDYRYRIPAATTISLPVPQHSGETHVVVETTDDETTSLVWRMETTPRLVVRLGVDGPYGVDRTGDLRNRSRLPRRNND</sequence>
<name>A0A1I2SYX3_9EURY</name>
<dbReference type="STRING" id="553467.SAMN04488063_2477"/>
<organism evidence="3 4">
    <name type="scientific">Halopelagius inordinatus</name>
    <dbReference type="NCBI Taxonomy" id="553467"/>
    <lineage>
        <taxon>Archaea</taxon>
        <taxon>Methanobacteriati</taxon>
        <taxon>Methanobacteriota</taxon>
        <taxon>Stenosarchaea group</taxon>
        <taxon>Halobacteria</taxon>
        <taxon>Halobacteriales</taxon>
        <taxon>Haloferacaceae</taxon>
    </lineage>
</organism>